<feature type="domain" description="Glycosyl transferase family 51" evidence="3">
    <location>
        <begin position="52"/>
        <end position="216"/>
    </location>
</feature>
<dbReference type="PANTHER" id="PTHR32282">
    <property type="entry name" value="BINDING PROTEIN TRANSPEPTIDASE, PUTATIVE-RELATED"/>
    <property type="match status" value="1"/>
</dbReference>
<dbReference type="InterPro" id="IPR001264">
    <property type="entry name" value="Glyco_trans_51"/>
</dbReference>
<dbReference type="GO" id="GO:0009252">
    <property type="term" value="P:peptidoglycan biosynthetic process"/>
    <property type="evidence" value="ECO:0007669"/>
    <property type="project" value="TreeGrafter"/>
</dbReference>
<sequence>MIRLILWLLSIFLYTNLLFSEEEKNTEIPSYKEIRNSYRPSDGVILDHHGRILQTIRWNVRERKLSWTEEGEIPETFLLALFLQEDKRFFEHSGVDRIAILGSIKDRLFGNSRRGASTLSMQLAGIFLGTKPGQRNIFDKWEQMRTAQKIEKTWTKNEILTAYLNLTQFRGELRGLRAASRGLFQKEPSTLSDTESILLVAMLPYPGASYKVLAKRSCILAKKIQKEELCDYFESVAKKATSKINNLPSTEGIAYHVALKIFRENPEIFSIDGKIKTTIDFDLQWKITEIAKNNLYGLKNKTSQKLEF</sequence>
<comment type="pathway">
    <text evidence="1">Cell wall biogenesis; peptidoglycan biosynthesis.</text>
</comment>
<name>M3CS49_LEPIR</name>
<dbReference type="GO" id="GO:0030288">
    <property type="term" value="C:outer membrane-bounded periplasmic space"/>
    <property type="evidence" value="ECO:0007669"/>
    <property type="project" value="TreeGrafter"/>
</dbReference>
<dbReference type="FunFam" id="1.10.3810.10:FF:000019">
    <property type="entry name" value="Penicillin-binding protein 1C"/>
    <property type="match status" value="1"/>
</dbReference>
<accession>M3CS49</accession>
<evidence type="ECO:0000256" key="1">
    <source>
        <dbReference type="ARBA" id="ARBA00004752"/>
    </source>
</evidence>
<reference evidence="4 5" key="1">
    <citation type="submission" date="2013-01" db="EMBL/GenBank/DDBJ databases">
        <authorList>
            <person name="Harkins D.M."/>
            <person name="Durkin A.S."/>
            <person name="Brinkac L.M."/>
            <person name="Haft D.H."/>
            <person name="Selengut J.D."/>
            <person name="Sanka R."/>
            <person name="DePew J."/>
            <person name="Purushe J."/>
            <person name="Hartskeerl R.A."/>
            <person name="Ahmed A."/>
            <person name="van der Linden H."/>
            <person name="Goris M.G.A."/>
            <person name="Vinetz J.M."/>
            <person name="Sutton G.G."/>
            <person name="Nierman W.C."/>
            <person name="Fouts D.E."/>
        </authorList>
    </citation>
    <scope>NUCLEOTIDE SEQUENCE [LARGE SCALE GENOMIC DNA]</scope>
    <source>
        <strain evidence="4 5">TE 1992</strain>
    </source>
</reference>
<dbReference type="AlphaFoldDB" id="M3CS49"/>
<protein>
    <submittedName>
        <fullName evidence="4">Transglycosylase</fullName>
    </submittedName>
</protein>
<dbReference type="Proteomes" id="UP000011754">
    <property type="component" value="Unassembled WGS sequence"/>
</dbReference>
<dbReference type="Pfam" id="PF00912">
    <property type="entry name" value="Transgly"/>
    <property type="match status" value="1"/>
</dbReference>
<dbReference type="SUPFAM" id="SSF53955">
    <property type="entry name" value="Lysozyme-like"/>
    <property type="match status" value="1"/>
</dbReference>
<dbReference type="PANTHER" id="PTHR32282:SF15">
    <property type="entry name" value="PENICILLIN-BINDING PROTEIN 1C"/>
    <property type="match status" value="1"/>
</dbReference>
<evidence type="ECO:0000313" key="4">
    <source>
        <dbReference type="EMBL" id="EMF44479.1"/>
    </source>
</evidence>
<keyword evidence="2" id="KW-0808">Transferase</keyword>
<organism evidence="4 5">
    <name type="scientific">Leptospira interrogans serovar Lora str. TE 1992</name>
    <dbReference type="NCBI Taxonomy" id="1193028"/>
    <lineage>
        <taxon>Bacteria</taxon>
        <taxon>Pseudomonadati</taxon>
        <taxon>Spirochaetota</taxon>
        <taxon>Spirochaetia</taxon>
        <taxon>Leptospirales</taxon>
        <taxon>Leptospiraceae</taxon>
        <taxon>Leptospira</taxon>
    </lineage>
</organism>
<dbReference type="InterPro" id="IPR023346">
    <property type="entry name" value="Lysozyme-like_dom_sf"/>
</dbReference>
<evidence type="ECO:0000259" key="3">
    <source>
        <dbReference type="Pfam" id="PF00912"/>
    </source>
</evidence>
<proteinExistence type="predicted"/>
<evidence type="ECO:0000256" key="2">
    <source>
        <dbReference type="ARBA" id="ARBA00022679"/>
    </source>
</evidence>
<comment type="caution">
    <text evidence="4">The sequence shown here is derived from an EMBL/GenBank/DDBJ whole genome shotgun (WGS) entry which is preliminary data.</text>
</comment>
<dbReference type="InterPro" id="IPR036950">
    <property type="entry name" value="PBP_transglycosylase"/>
</dbReference>
<dbReference type="GO" id="GO:0008955">
    <property type="term" value="F:peptidoglycan glycosyltransferase activity"/>
    <property type="evidence" value="ECO:0007669"/>
    <property type="project" value="TreeGrafter"/>
</dbReference>
<dbReference type="EMBL" id="AKWW02000012">
    <property type="protein sequence ID" value="EMF44479.1"/>
    <property type="molecule type" value="Genomic_DNA"/>
</dbReference>
<dbReference type="Gene3D" id="1.10.3810.10">
    <property type="entry name" value="Biosynthetic peptidoglycan transglycosylase-like"/>
    <property type="match status" value="1"/>
</dbReference>
<gene>
    <name evidence="4" type="ORF">LEP1GSC067_3545</name>
</gene>
<dbReference type="InterPro" id="IPR050396">
    <property type="entry name" value="Glycosyltr_51/Transpeptidase"/>
</dbReference>
<evidence type="ECO:0000313" key="5">
    <source>
        <dbReference type="Proteomes" id="UP000011754"/>
    </source>
</evidence>